<accession>G3ATM9</accession>
<dbReference type="GO" id="GO:0006890">
    <property type="term" value="P:retrograde vesicle-mediated transport, Golgi to endoplasmic reticulum"/>
    <property type="evidence" value="ECO:0007669"/>
    <property type="project" value="TreeGrafter"/>
</dbReference>
<dbReference type="InParanoid" id="G3ATM9"/>
<feature type="transmembrane region" description="Helical" evidence="10">
    <location>
        <begin position="292"/>
        <end position="311"/>
    </location>
</feature>
<feature type="topological domain" description="Lumenal" evidence="8">
    <location>
        <begin position="200"/>
        <end position="226"/>
    </location>
</feature>
<dbReference type="HAMAP" id="MF_03114">
    <property type="entry name" value="Get2"/>
    <property type="match status" value="1"/>
</dbReference>
<evidence type="ECO:0000313" key="11">
    <source>
        <dbReference type="EMBL" id="EGW30992.1"/>
    </source>
</evidence>
<evidence type="ECO:0000256" key="10">
    <source>
        <dbReference type="SAM" id="Phobius"/>
    </source>
</evidence>
<evidence type="ECO:0000256" key="1">
    <source>
        <dbReference type="ARBA" id="ARBA00022448"/>
    </source>
</evidence>
<dbReference type="PANTHER" id="PTHR28263">
    <property type="entry name" value="GOLGI TO ER TRAFFIC PROTEIN 2"/>
    <property type="match status" value="1"/>
</dbReference>
<keyword evidence="12" id="KW-1185">Reference proteome</keyword>
<comment type="subunit">
    <text evidence="8">Component of the Golgi to ER traffic (GET) complex, which is composed of GET1, GET2 and GET3. Within the complex, GET1 and GET2 form a heterotetramer which is stabilized by phosphatidylinositol binding and which binds to the GET3 homodimer.</text>
</comment>
<keyword evidence="5 8" id="KW-1133">Transmembrane helix</keyword>
<keyword evidence="4 8" id="KW-0931">ER-Golgi transport</keyword>
<keyword evidence="2 8" id="KW-0812">Transmembrane</keyword>
<evidence type="ECO:0000256" key="9">
    <source>
        <dbReference type="SAM" id="MobiDB-lite"/>
    </source>
</evidence>
<dbReference type="EMBL" id="GL996504">
    <property type="protein sequence ID" value="EGW30992.1"/>
    <property type="molecule type" value="Genomic_DNA"/>
</dbReference>
<dbReference type="GO" id="GO:0005789">
    <property type="term" value="C:endoplasmic reticulum membrane"/>
    <property type="evidence" value="ECO:0007669"/>
    <property type="project" value="UniProtKB-SubCell"/>
</dbReference>
<evidence type="ECO:0000313" key="12">
    <source>
        <dbReference type="Proteomes" id="UP000000709"/>
    </source>
</evidence>
<dbReference type="Pfam" id="PF08690">
    <property type="entry name" value="GET2"/>
    <property type="match status" value="1"/>
</dbReference>
<keyword evidence="1 8" id="KW-0813">Transport</keyword>
<comment type="subcellular location">
    <subcellularLocation>
        <location evidence="8">Endoplasmic reticulum membrane</location>
        <topology evidence="8">Multi-pass membrane protein</topology>
    </subcellularLocation>
    <subcellularLocation>
        <location evidence="8">Golgi apparatus membrane</location>
        <topology evidence="8">Multi-pass membrane protein</topology>
    </subcellularLocation>
</comment>
<organism evidence="12">
    <name type="scientific">Spathaspora passalidarum (strain NRRL Y-27907 / 11-Y1)</name>
    <dbReference type="NCBI Taxonomy" id="619300"/>
    <lineage>
        <taxon>Eukaryota</taxon>
        <taxon>Fungi</taxon>
        <taxon>Dikarya</taxon>
        <taxon>Ascomycota</taxon>
        <taxon>Saccharomycotina</taxon>
        <taxon>Pichiomycetes</taxon>
        <taxon>Debaryomycetaceae</taxon>
        <taxon>Spathaspora</taxon>
    </lineage>
</organism>
<evidence type="ECO:0000256" key="2">
    <source>
        <dbReference type="ARBA" id="ARBA00022692"/>
    </source>
</evidence>
<dbReference type="RefSeq" id="XP_007377025.1">
    <property type="nucleotide sequence ID" value="XM_007376963.1"/>
</dbReference>
<feature type="transmembrane region" description="Helical" evidence="10">
    <location>
        <begin position="181"/>
        <end position="200"/>
    </location>
</feature>
<dbReference type="KEGG" id="spaa:SPAPADRAFT_62893"/>
<evidence type="ECO:0000256" key="6">
    <source>
        <dbReference type="ARBA" id="ARBA00023034"/>
    </source>
</evidence>
<dbReference type="InterPro" id="IPR028143">
    <property type="entry name" value="Get2/sif1"/>
</dbReference>
<dbReference type="Proteomes" id="UP000000709">
    <property type="component" value="Unassembled WGS sequence"/>
</dbReference>
<dbReference type="OrthoDB" id="4097053at2759"/>
<keyword evidence="7 8" id="KW-0472">Membrane</keyword>
<evidence type="ECO:0000256" key="5">
    <source>
        <dbReference type="ARBA" id="ARBA00022989"/>
    </source>
</evidence>
<name>G3ATM9_SPAPN</name>
<keyword evidence="3 8" id="KW-0256">Endoplasmic reticulum</keyword>
<protein>
    <recommendedName>
        <fullName evidence="8">Golgi to ER traffic protein 2</fullName>
    </recommendedName>
</protein>
<dbReference type="FunCoup" id="G3ATM9">
    <property type="interactions" value="63"/>
</dbReference>
<dbReference type="eggNOG" id="ENOG502QW0H">
    <property type="taxonomic scope" value="Eukaryota"/>
</dbReference>
<reference evidence="11 12" key="1">
    <citation type="journal article" date="2011" name="Proc. Natl. Acad. Sci. U.S.A.">
        <title>Comparative genomics of xylose-fermenting fungi for enhanced biofuel production.</title>
        <authorList>
            <person name="Wohlbach D.J."/>
            <person name="Kuo A."/>
            <person name="Sato T.K."/>
            <person name="Potts K.M."/>
            <person name="Salamov A.A."/>
            <person name="LaButti K.M."/>
            <person name="Sun H."/>
            <person name="Clum A."/>
            <person name="Pangilinan J.L."/>
            <person name="Lindquist E.A."/>
            <person name="Lucas S."/>
            <person name="Lapidus A."/>
            <person name="Jin M."/>
            <person name="Gunawan C."/>
            <person name="Balan V."/>
            <person name="Dale B.E."/>
            <person name="Jeffries T.W."/>
            <person name="Zinkel R."/>
            <person name="Barry K.W."/>
            <person name="Grigoriev I.V."/>
            <person name="Gasch A.P."/>
        </authorList>
    </citation>
    <scope>NUCLEOTIDE SEQUENCE [LARGE SCALE GENOMIC DNA]</scope>
    <source>
        <strain evidence="12">NRRL Y-27907 / 11-Y1</strain>
    </source>
</reference>
<dbReference type="InterPro" id="IPR014802">
    <property type="entry name" value="GET2"/>
</dbReference>
<dbReference type="GO" id="GO:0043529">
    <property type="term" value="C:GET complex"/>
    <property type="evidence" value="ECO:0007669"/>
    <property type="project" value="UniProtKB-UniRule"/>
</dbReference>
<keyword evidence="6 8" id="KW-0333">Golgi apparatus</keyword>
<evidence type="ECO:0000256" key="8">
    <source>
        <dbReference type="HAMAP-Rule" id="MF_03114"/>
    </source>
</evidence>
<dbReference type="AlphaFoldDB" id="G3ATM9"/>
<dbReference type="PANTHER" id="PTHR28263:SF1">
    <property type="entry name" value="GOLGI TO ER TRAFFIC PROTEIN 2"/>
    <property type="match status" value="1"/>
</dbReference>
<comment type="caution">
    <text evidence="8">Lacks conserved residue(s) required for the propagation of feature annotation.</text>
</comment>
<dbReference type="OMA" id="QYWDVLS"/>
<dbReference type="GO" id="GO:0045048">
    <property type="term" value="P:protein insertion into ER membrane"/>
    <property type="evidence" value="ECO:0007669"/>
    <property type="project" value="UniProtKB-UniRule"/>
</dbReference>
<sequence>MSEPEVKKELTEAEKRQLLRERRKAKMAKGQASDRLNNILSQGSSVKTNVKSVLDEEESVAKATSPSLSNEEDDPEIQDITSIAMQPPISPTPPIGEGTPEDIDAIFNKIFQQQQQQSGDFKEGDGNDPMANLMKMFSEGVPEPGLSRATTEKPFDQDPAIAKYQMELYEYQQYQHKLWKFRFLIIRFICTSVNFFYHFLTIPDNAFRASSHSYVRGLVSSTPVNTFIMWFLTIEAAILASYYFISSKNGLFQTRNENSLILKGLSLGAMVLPQLNAIKPIVARVFQYHDLVGIVLGDLALVVVYFGLLSFTR</sequence>
<feature type="compositionally biased region" description="Polar residues" evidence="9">
    <location>
        <begin position="34"/>
        <end position="51"/>
    </location>
</feature>
<dbReference type="GeneID" id="18874515"/>
<dbReference type="STRING" id="619300.G3ATM9"/>
<feature type="region of interest" description="Disordered" evidence="9">
    <location>
        <begin position="22"/>
        <end position="74"/>
    </location>
</feature>
<feature type="topological domain" description="Lumenal" evidence="8">
    <location>
        <begin position="312"/>
        <end position="313"/>
    </location>
</feature>
<dbReference type="GO" id="GO:0000139">
    <property type="term" value="C:Golgi membrane"/>
    <property type="evidence" value="ECO:0007669"/>
    <property type="project" value="UniProtKB-SubCell"/>
</dbReference>
<feature type="transmembrane region" description="Helical" evidence="10">
    <location>
        <begin position="265"/>
        <end position="286"/>
    </location>
</feature>
<evidence type="ECO:0000256" key="7">
    <source>
        <dbReference type="ARBA" id="ARBA00023136"/>
    </source>
</evidence>
<feature type="transmembrane region" description="Helical" evidence="10">
    <location>
        <begin position="227"/>
        <end position="245"/>
    </location>
</feature>
<evidence type="ECO:0000256" key="4">
    <source>
        <dbReference type="ARBA" id="ARBA00022892"/>
    </source>
</evidence>
<dbReference type="HOGENOM" id="CLU_066477_0_0_1"/>
<feature type="topological domain" description="Cytoplasmic" evidence="8">
    <location>
        <begin position="1"/>
        <end position="178"/>
    </location>
</feature>
<evidence type="ECO:0000256" key="3">
    <source>
        <dbReference type="ARBA" id="ARBA00022824"/>
    </source>
</evidence>
<comment type="similarity">
    <text evidence="8">Belongs to the GET2 family.</text>
</comment>
<comment type="function">
    <text evidence="8">Required for the post-translational delivery of tail-anchored (TA) proteins to the endoplasmic reticulum. Together with GET1, acts as a membrane receptor for soluble GET3, which recognizes and selectively binds the transmembrane domain of TA proteins in the cytosol. The GET complex cooperates with the HDEL receptor ERD2 to mediate the ATP-dependent retrieval of resident ER proteins that contain a C-terminal H-D-E-L retention signal from the Golgi to the ER.</text>
</comment>
<proteinExistence type="inferred from homology"/>
<gene>
    <name evidence="8" type="primary">GET2</name>
    <name evidence="11" type="ORF">SPAPADRAFT_62893</name>
</gene>